<proteinExistence type="inferred from homology"/>
<evidence type="ECO:0000256" key="11">
    <source>
        <dbReference type="ARBA" id="ARBA00069325"/>
    </source>
</evidence>
<dbReference type="Gene3D" id="3.40.1780.10">
    <property type="entry name" value="QueA-like"/>
    <property type="match status" value="1"/>
</dbReference>
<dbReference type="InterPro" id="IPR042118">
    <property type="entry name" value="QueA_dom1"/>
</dbReference>
<dbReference type="Gene3D" id="2.40.10.240">
    <property type="entry name" value="QueA-like"/>
    <property type="match status" value="1"/>
</dbReference>
<dbReference type="STRING" id="1641165.XM38_06475"/>
<dbReference type="Proteomes" id="UP000191901">
    <property type="component" value="Chromosome"/>
</dbReference>
<dbReference type="FunFam" id="3.40.1780.10:FF:000001">
    <property type="entry name" value="S-adenosylmethionine:tRNA ribosyltransferase-isomerase"/>
    <property type="match status" value="1"/>
</dbReference>
<comment type="function">
    <text evidence="13">Transfers and isomerizes the ribose moiety from AdoMet to the 7-aminomethyl group of 7-deazaguanine (preQ1-tRNA) to give epoxyqueuosine (oQ-tRNA).</text>
</comment>
<reference evidence="14 15" key="1">
    <citation type="journal article" date="2016" name="Biochim. Biophys. Acta">
        <title>Characterization of red-shifted phycobilisomes isolated from the chlorophyll f-containing cyanobacterium Halomicronema hongdechloris.</title>
        <authorList>
            <person name="Li Y."/>
            <person name="Lin Y."/>
            <person name="Garvey C.J."/>
            <person name="Birch D."/>
            <person name="Corkery R.W."/>
            <person name="Loughlin P.C."/>
            <person name="Scheer H."/>
            <person name="Willows R.D."/>
            <person name="Chen M."/>
        </authorList>
    </citation>
    <scope>NUCLEOTIDE SEQUENCE [LARGE SCALE GENOMIC DNA]</scope>
    <source>
        <strain evidence="14 15">C2206</strain>
    </source>
</reference>
<keyword evidence="4 13" id="KW-0963">Cytoplasm</keyword>
<sequence>MSDPKHQSPHSSISNHHSLAAYHYVLPPECIAQTPARPRDHSRLLAVTSPTQHQHHRFRDLPDLLQPGDLLILNDTQVIPARLWGHKPAGAAVEVLLLEPQKTDRWLALVKPGRRLKPGATIHFGSKDSEPDLIAQVIATDADTNGRWLQFTTPKQDSLETVLQRLGQVPLPPYITHTDIPAEHYQTIYAEKPGAVAAPTAGLHFTPELFARLDQAGIQRAFITLHVGVGTFRPVETDNITQHTMHSEWVDVPPSVVKKIQTTHARGHRVIAVGTTVVRALEGAAQSGTLRPFRGKTNLFIYPGYKWQVIDGLITNFHLPGSSLLMLVSALIGRQRLLGLYQEAITSGYRFYSFGDAMIILPTALTHHKFS</sequence>
<dbReference type="OrthoDB" id="9805933at2"/>
<evidence type="ECO:0000256" key="6">
    <source>
        <dbReference type="ARBA" id="ARBA00022691"/>
    </source>
</evidence>
<evidence type="ECO:0000256" key="7">
    <source>
        <dbReference type="ARBA" id="ARBA00022785"/>
    </source>
</evidence>
<evidence type="ECO:0000256" key="9">
    <source>
        <dbReference type="ARBA" id="ARBA00061210"/>
    </source>
</evidence>
<dbReference type="InterPro" id="IPR042119">
    <property type="entry name" value="QueA_dom2"/>
</dbReference>
<keyword evidence="6 13" id="KW-0949">S-adenosyl-L-methionine</keyword>
<evidence type="ECO:0000256" key="8">
    <source>
        <dbReference type="ARBA" id="ARBA00052751"/>
    </source>
</evidence>
<keyword evidence="14" id="KW-0328">Glycosyltransferase</keyword>
<evidence type="ECO:0000256" key="4">
    <source>
        <dbReference type="ARBA" id="ARBA00022490"/>
    </source>
</evidence>
<keyword evidence="5 13" id="KW-0808">Transferase</keyword>
<comment type="similarity">
    <text evidence="9 13">Belongs to the QueA family.</text>
</comment>
<comment type="catalytic activity">
    <reaction evidence="8 13">
        <text>7-aminomethyl-7-carbaguanosine(34) in tRNA + S-adenosyl-L-methionine = epoxyqueuosine(34) in tRNA + adenine + L-methionine + 2 H(+)</text>
        <dbReference type="Rhea" id="RHEA:32155"/>
        <dbReference type="Rhea" id="RHEA-COMP:10342"/>
        <dbReference type="Rhea" id="RHEA-COMP:18582"/>
        <dbReference type="ChEBI" id="CHEBI:15378"/>
        <dbReference type="ChEBI" id="CHEBI:16708"/>
        <dbReference type="ChEBI" id="CHEBI:57844"/>
        <dbReference type="ChEBI" id="CHEBI:59789"/>
        <dbReference type="ChEBI" id="CHEBI:82833"/>
        <dbReference type="ChEBI" id="CHEBI:194443"/>
        <dbReference type="EC" id="2.4.99.17"/>
    </reaction>
</comment>
<organism evidence="14 15">
    <name type="scientific">Halomicronema hongdechloris C2206</name>
    <dbReference type="NCBI Taxonomy" id="1641165"/>
    <lineage>
        <taxon>Bacteria</taxon>
        <taxon>Bacillati</taxon>
        <taxon>Cyanobacteriota</taxon>
        <taxon>Cyanophyceae</taxon>
        <taxon>Nodosilineales</taxon>
        <taxon>Nodosilineaceae</taxon>
        <taxon>Halomicronema</taxon>
    </lineage>
</organism>
<dbReference type="PANTHER" id="PTHR30307:SF0">
    <property type="entry name" value="S-ADENOSYLMETHIONINE:TRNA RIBOSYLTRANSFERASE-ISOMERASE"/>
    <property type="match status" value="1"/>
</dbReference>
<dbReference type="FunFam" id="2.40.10.240:FF:000002">
    <property type="entry name" value="S-adenosylmethionine:tRNA ribosyltransferase-isomerase"/>
    <property type="match status" value="1"/>
</dbReference>
<dbReference type="Pfam" id="PF02547">
    <property type="entry name" value="Queuosine_synth"/>
    <property type="match status" value="1"/>
</dbReference>
<dbReference type="EC" id="2.4.99.17" evidence="10 13"/>
<comment type="pathway">
    <text evidence="2 13">tRNA modification; tRNA-queuosine biosynthesis.</text>
</comment>
<gene>
    <name evidence="13 14" type="primary">queA</name>
    <name evidence="14" type="ORF">XM38_037480</name>
</gene>
<dbReference type="EMBL" id="CP021983">
    <property type="protein sequence ID" value="ASC72789.1"/>
    <property type="molecule type" value="Genomic_DNA"/>
</dbReference>
<protein>
    <recommendedName>
        <fullName evidence="11 13">S-adenosylmethionine:tRNA ribosyltransferase-isomerase</fullName>
        <ecNumber evidence="10 13">2.4.99.17</ecNumber>
    </recommendedName>
    <alternativeName>
        <fullName evidence="12 13">Queuosine biosynthesis protein QueA</fullName>
    </alternativeName>
</protein>
<dbReference type="NCBIfam" id="TIGR00113">
    <property type="entry name" value="queA"/>
    <property type="match status" value="1"/>
</dbReference>
<evidence type="ECO:0000256" key="2">
    <source>
        <dbReference type="ARBA" id="ARBA00004691"/>
    </source>
</evidence>
<dbReference type="InterPro" id="IPR036100">
    <property type="entry name" value="QueA_sf"/>
</dbReference>
<dbReference type="KEGG" id="hhg:XM38_037480"/>
<dbReference type="NCBIfam" id="NF001140">
    <property type="entry name" value="PRK00147.1"/>
    <property type="match status" value="1"/>
</dbReference>
<keyword evidence="15" id="KW-1185">Reference proteome</keyword>
<comment type="subunit">
    <text evidence="3 13">Monomer.</text>
</comment>
<comment type="subcellular location">
    <subcellularLocation>
        <location evidence="1 13">Cytoplasm</location>
    </subcellularLocation>
</comment>
<evidence type="ECO:0000256" key="5">
    <source>
        <dbReference type="ARBA" id="ARBA00022679"/>
    </source>
</evidence>
<dbReference type="InterPro" id="IPR003699">
    <property type="entry name" value="QueA"/>
</dbReference>
<evidence type="ECO:0000313" key="14">
    <source>
        <dbReference type="EMBL" id="ASC72789.1"/>
    </source>
</evidence>
<dbReference type="AlphaFoldDB" id="A0A1Z3HR32"/>
<name>A0A1Z3HR32_9CYAN</name>
<keyword evidence="7 13" id="KW-0671">Queuosine biosynthesis</keyword>
<evidence type="ECO:0000313" key="15">
    <source>
        <dbReference type="Proteomes" id="UP000191901"/>
    </source>
</evidence>
<dbReference type="SUPFAM" id="SSF111337">
    <property type="entry name" value="QueA-like"/>
    <property type="match status" value="1"/>
</dbReference>
<dbReference type="UniPathway" id="UPA00392"/>
<accession>A0A1Z3HR32</accession>
<dbReference type="PANTHER" id="PTHR30307">
    <property type="entry name" value="S-ADENOSYLMETHIONINE:TRNA RIBOSYLTRANSFERASE-ISOMERASE"/>
    <property type="match status" value="1"/>
</dbReference>
<evidence type="ECO:0000256" key="1">
    <source>
        <dbReference type="ARBA" id="ARBA00004496"/>
    </source>
</evidence>
<dbReference type="HAMAP" id="MF_00113">
    <property type="entry name" value="QueA"/>
    <property type="match status" value="1"/>
</dbReference>
<evidence type="ECO:0000256" key="12">
    <source>
        <dbReference type="ARBA" id="ARBA00076160"/>
    </source>
</evidence>
<evidence type="ECO:0000256" key="13">
    <source>
        <dbReference type="HAMAP-Rule" id="MF_00113"/>
    </source>
</evidence>
<dbReference type="GO" id="GO:0051075">
    <property type="term" value="F:S-adenosylmethionine:tRNA ribosyltransferase-isomerase activity"/>
    <property type="evidence" value="ECO:0007669"/>
    <property type="project" value="UniProtKB-EC"/>
</dbReference>
<evidence type="ECO:0000256" key="10">
    <source>
        <dbReference type="ARBA" id="ARBA00066503"/>
    </source>
</evidence>
<dbReference type="RefSeq" id="WP_080806859.1">
    <property type="nucleotide sequence ID" value="NZ_CP021983.2"/>
</dbReference>
<dbReference type="GO" id="GO:0005737">
    <property type="term" value="C:cytoplasm"/>
    <property type="evidence" value="ECO:0007669"/>
    <property type="project" value="UniProtKB-SubCell"/>
</dbReference>
<evidence type="ECO:0000256" key="3">
    <source>
        <dbReference type="ARBA" id="ARBA00011245"/>
    </source>
</evidence>
<dbReference type="GO" id="GO:0008616">
    <property type="term" value="P:tRNA queuosine(34) biosynthetic process"/>
    <property type="evidence" value="ECO:0007669"/>
    <property type="project" value="UniProtKB-UniRule"/>
</dbReference>